<reference evidence="1" key="1">
    <citation type="submission" date="2014-11" db="EMBL/GenBank/DDBJ databases">
        <authorList>
            <person name="Amaro Gonzalez C."/>
        </authorList>
    </citation>
    <scope>NUCLEOTIDE SEQUENCE</scope>
</reference>
<evidence type="ECO:0000313" key="1">
    <source>
        <dbReference type="EMBL" id="JAH13488.1"/>
    </source>
</evidence>
<sequence length="51" mass="5976">MKQSLLLLEKREMRPLPTFSIASCCIWACLSRHRYWLSFCRPFSVSLPSVS</sequence>
<name>A0A0E9QBK9_ANGAN</name>
<protein>
    <submittedName>
        <fullName evidence="1">Uncharacterized protein</fullName>
    </submittedName>
</protein>
<organism evidence="1">
    <name type="scientific">Anguilla anguilla</name>
    <name type="common">European freshwater eel</name>
    <name type="synonym">Muraena anguilla</name>
    <dbReference type="NCBI Taxonomy" id="7936"/>
    <lineage>
        <taxon>Eukaryota</taxon>
        <taxon>Metazoa</taxon>
        <taxon>Chordata</taxon>
        <taxon>Craniata</taxon>
        <taxon>Vertebrata</taxon>
        <taxon>Euteleostomi</taxon>
        <taxon>Actinopterygii</taxon>
        <taxon>Neopterygii</taxon>
        <taxon>Teleostei</taxon>
        <taxon>Anguilliformes</taxon>
        <taxon>Anguillidae</taxon>
        <taxon>Anguilla</taxon>
    </lineage>
</organism>
<proteinExistence type="predicted"/>
<reference evidence="1" key="2">
    <citation type="journal article" date="2015" name="Fish Shellfish Immunol.">
        <title>Early steps in the European eel (Anguilla anguilla)-Vibrio vulnificus interaction in the gills: Role of the RtxA13 toxin.</title>
        <authorList>
            <person name="Callol A."/>
            <person name="Pajuelo D."/>
            <person name="Ebbesson L."/>
            <person name="Teles M."/>
            <person name="MacKenzie S."/>
            <person name="Amaro C."/>
        </authorList>
    </citation>
    <scope>NUCLEOTIDE SEQUENCE</scope>
</reference>
<accession>A0A0E9QBK9</accession>
<dbReference type="EMBL" id="GBXM01095089">
    <property type="protein sequence ID" value="JAH13488.1"/>
    <property type="molecule type" value="Transcribed_RNA"/>
</dbReference>
<dbReference type="AlphaFoldDB" id="A0A0E9QBK9"/>